<proteinExistence type="predicted"/>
<feature type="transmembrane region" description="Helical" evidence="6">
    <location>
        <begin position="69"/>
        <end position="86"/>
    </location>
</feature>
<dbReference type="CDD" id="cd06579">
    <property type="entry name" value="TM_PBP1_transp_AraH_like"/>
    <property type="match status" value="1"/>
</dbReference>
<name>A0A143PTA6_LUTPR</name>
<dbReference type="PATRIC" id="fig|1813736.3.peg.4890"/>
<dbReference type="PANTHER" id="PTHR32196">
    <property type="entry name" value="ABC TRANSPORTER PERMEASE PROTEIN YPHD-RELATED-RELATED"/>
    <property type="match status" value="1"/>
</dbReference>
<feature type="transmembrane region" description="Helical" evidence="6">
    <location>
        <begin position="164"/>
        <end position="185"/>
    </location>
</feature>
<dbReference type="AlphaFoldDB" id="A0A143PTA6"/>
<dbReference type="EMBL" id="CP015136">
    <property type="protein sequence ID" value="AMY11388.1"/>
    <property type="molecule type" value="Genomic_DNA"/>
</dbReference>
<gene>
    <name evidence="7" type="primary">rbsC_3</name>
    <name evidence="7" type="ORF">LuPra_04638</name>
</gene>
<dbReference type="STRING" id="1855912.LuPra_04638"/>
<keyword evidence="3 6" id="KW-0812">Transmembrane</keyword>
<keyword evidence="8" id="KW-1185">Reference proteome</keyword>
<evidence type="ECO:0000256" key="3">
    <source>
        <dbReference type="ARBA" id="ARBA00022692"/>
    </source>
</evidence>
<dbReference type="PANTHER" id="PTHR32196:SF72">
    <property type="entry name" value="RIBOSE IMPORT PERMEASE PROTEIN RBSC"/>
    <property type="match status" value="1"/>
</dbReference>
<dbReference type="RefSeq" id="WP_110172939.1">
    <property type="nucleotide sequence ID" value="NZ_CP015136.1"/>
</dbReference>
<accession>A0A143PTA6</accession>
<feature type="transmembrane region" description="Helical" evidence="6">
    <location>
        <begin position="214"/>
        <end position="232"/>
    </location>
</feature>
<keyword evidence="5 6" id="KW-0472">Membrane</keyword>
<dbReference type="GO" id="GO:0022857">
    <property type="term" value="F:transmembrane transporter activity"/>
    <property type="evidence" value="ECO:0007669"/>
    <property type="project" value="InterPro"/>
</dbReference>
<organism evidence="7 8">
    <name type="scientific">Luteitalea pratensis</name>
    <dbReference type="NCBI Taxonomy" id="1855912"/>
    <lineage>
        <taxon>Bacteria</taxon>
        <taxon>Pseudomonadati</taxon>
        <taxon>Acidobacteriota</taxon>
        <taxon>Vicinamibacteria</taxon>
        <taxon>Vicinamibacterales</taxon>
        <taxon>Vicinamibacteraceae</taxon>
        <taxon>Luteitalea</taxon>
    </lineage>
</organism>
<evidence type="ECO:0000256" key="5">
    <source>
        <dbReference type="ARBA" id="ARBA00023136"/>
    </source>
</evidence>
<sequence length="320" mass="32998">MSSTFRARLSALAPVLGLVLVIAVFAMMSDDPAQYLSPRNLRIVLAQTVIVALGAIGMTFIIISGGIDLAVGSTIALAGVVTALGVRDGYAPIVAVSAGVVTGGLVGIVNGLAITRLKVLPFIGTLGMLGIARGVAKWLANQQTVNAPETWINELAVTFPTPSWLLVAPGVWISVVLAVAATFLLQQTVFGRRVFAVGSNEAAARACGVQTDRLKVWIYGLAGLLFGLSGVMQMSRLRQGDPTVAIGTELDVIAAVVIGGGSLAGGEGTIAGSLIGALVMAFLRNGSQQMGWPNYVQEIIIGVIIVLAVAADRARRARAT</sequence>
<dbReference type="Pfam" id="PF02653">
    <property type="entry name" value="BPD_transp_2"/>
    <property type="match status" value="1"/>
</dbReference>
<evidence type="ECO:0000256" key="2">
    <source>
        <dbReference type="ARBA" id="ARBA00022475"/>
    </source>
</evidence>
<reference evidence="7 8" key="1">
    <citation type="journal article" date="2016" name="Genome Announc.">
        <title>First Complete Genome Sequence of a Subdivision 6 Acidobacterium Strain.</title>
        <authorList>
            <person name="Huang S."/>
            <person name="Vieira S."/>
            <person name="Bunk B."/>
            <person name="Riedel T."/>
            <person name="Sproer C."/>
            <person name="Overmann J."/>
        </authorList>
    </citation>
    <scope>NUCLEOTIDE SEQUENCE [LARGE SCALE GENOMIC DNA]</scope>
    <source>
        <strain evidence="8">DSM 100886 HEG_-6_39</strain>
    </source>
</reference>
<feature type="transmembrane region" description="Helical" evidence="6">
    <location>
        <begin position="295"/>
        <end position="311"/>
    </location>
</feature>
<evidence type="ECO:0000256" key="1">
    <source>
        <dbReference type="ARBA" id="ARBA00004651"/>
    </source>
</evidence>
<comment type="subcellular location">
    <subcellularLocation>
        <location evidence="1">Cell membrane</location>
        <topology evidence="1">Multi-pass membrane protein</topology>
    </subcellularLocation>
</comment>
<dbReference type="OrthoDB" id="9784538at2"/>
<evidence type="ECO:0000313" key="7">
    <source>
        <dbReference type="EMBL" id="AMY11388.1"/>
    </source>
</evidence>
<evidence type="ECO:0000256" key="4">
    <source>
        <dbReference type="ARBA" id="ARBA00022989"/>
    </source>
</evidence>
<feature type="transmembrane region" description="Helical" evidence="6">
    <location>
        <begin position="12"/>
        <end position="29"/>
    </location>
</feature>
<feature type="transmembrane region" description="Helical" evidence="6">
    <location>
        <begin position="41"/>
        <end position="62"/>
    </location>
</feature>
<dbReference type="KEGG" id="abac:LuPra_04638"/>
<keyword evidence="2" id="KW-1003">Cell membrane</keyword>
<feature type="transmembrane region" description="Helical" evidence="6">
    <location>
        <begin position="119"/>
        <end position="140"/>
    </location>
</feature>
<evidence type="ECO:0000313" key="8">
    <source>
        <dbReference type="Proteomes" id="UP000076079"/>
    </source>
</evidence>
<reference evidence="8" key="2">
    <citation type="submission" date="2016-04" db="EMBL/GenBank/DDBJ databases">
        <title>First Complete Genome Sequence of a Subdivision 6 Acidobacterium.</title>
        <authorList>
            <person name="Huang S."/>
            <person name="Vieira S."/>
            <person name="Bunk B."/>
            <person name="Riedel T."/>
            <person name="Sproeer C."/>
            <person name="Overmann J."/>
        </authorList>
    </citation>
    <scope>NUCLEOTIDE SEQUENCE [LARGE SCALE GENOMIC DNA]</scope>
    <source>
        <strain evidence="8">DSM 100886 HEG_-6_39</strain>
    </source>
</reference>
<dbReference type="GO" id="GO:0005886">
    <property type="term" value="C:plasma membrane"/>
    <property type="evidence" value="ECO:0007669"/>
    <property type="project" value="UniProtKB-SubCell"/>
</dbReference>
<evidence type="ECO:0000256" key="6">
    <source>
        <dbReference type="SAM" id="Phobius"/>
    </source>
</evidence>
<dbReference type="Proteomes" id="UP000076079">
    <property type="component" value="Chromosome"/>
</dbReference>
<protein>
    <submittedName>
        <fullName evidence="7">Ribose transport system permease protein RbsC</fullName>
    </submittedName>
</protein>
<keyword evidence="4 6" id="KW-1133">Transmembrane helix</keyword>
<dbReference type="InterPro" id="IPR001851">
    <property type="entry name" value="ABC_transp_permease"/>
</dbReference>
<feature type="transmembrane region" description="Helical" evidence="6">
    <location>
        <begin position="92"/>
        <end position="112"/>
    </location>
</feature>